<accession>A0ABD1WE45</accession>
<evidence type="ECO:0000256" key="1">
    <source>
        <dbReference type="SAM" id="MobiDB-lite"/>
    </source>
</evidence>
<reference evidence="3" key="1">
    <citation type="submission" date="2024-07" db="EMBL/GenBank/DDBJ databases">
        <title>Two chromosome-level genome assemblies of Korean endemic species Abeliophyllum distichum and Forsythia ovata (Oleaceae).</title>
        <authorList>
            <person name="Jang H."/>
        </authorList>
    </citation>
    <scope>NUCLEOTIDE SEQUENCE [LARGE SCALE GENOMIC DNA]</scope>
</reference>
<evidence type="ECO:0000313" key="3">
    <source>
        <dbReference type="Proteomes" id="UP001604277"/>
    </source>
</evidence>
<name>A0ABD1WE45_9LAMI</name>
<gene>
    <name evidence="2" type="ORF">Fot_09476</name>
</gene>
<organism evidence="2 3">
    <name type="scientific">Forsythia ovata</name>
    <dbReference type="NCBI Taxonomy" id="205694"/>
    <lineage>
        <taxon>Eukaryota</taxon>
        <taxon>Viridiplantae</taxon>
        <taxon>Streptophyta</taxon>
        <taxon>Embryophyta</taxon>
        <taxon>Tracheophyta</taxon>
        <taxon>Spermatophyta</taxon>
        <taxon>Magnoliopsida</taxon>
        <taxon>eudicotyledons</taxon>
        <taxon>Gunneridae</taxon>
        <taxon>Pentapetalae</taxon>
        <taxon>asterids</taxon>
        <taxon>lamiids</taxon>
        <taxon>Lamiales</taxon>
        <taxon>Oleaceae</taxon>
        <taxon>Forsythieae</taxon>
        <taxon>Forsythia</taxon>
    </lineage>
</organism>
<comment type="caution">
    <text evidence="2">The sequence shown here is derived from an EMBL/GenBank/DDBJ whole genome shotgun (WGS) entry which is preliminary data.</text>
</comment>
<evidence type="ECO:0000313" key="2">
    <source>
        <dbReference type="EMBL" id="KAL2547946.1"/>
    </source>
</evidence>
<dbReference type="AlphaFoldDB" id="A0ABD1WE45"/>
<keyword evidence="3" id="KW-1185">Reference proteome</keyword>
<feature type="region of interest" description="Disordered" evidence="1">
    <location>
        <begin position="67"/>
        <end position="101"/>
    </location>
</feature>
<dbReference type="Proteomes" id="UP001604277">
    <property type="component" value="Unassembled WGS sequence"/>
</dbReference>
<sequence length="101" mass="11529">MRFDKGENEGIEGVRENETELANLKRIQMKVPFSVSPNILPDKKAVVDFVKIALTYGKLTSETYKLEGKGEENKPHKREHISVFQESVEGKRDGPISRKQE</sequence>
<proteinExistence type="predicted"/>
<protein>
    <submittedName>
        <fullName evidence="2">Uncharacterized protein</fullName>
    </submittedName>
</protein>
<dbReference type="EMBL" id="JBFOLJ010000003">
    <property type="protein sequence ID" value="KAL2547946.1"/>
    <property type="molecule type" value="Genomic_DNA"/>
</dbReference>
<feature type="compositionally biased region" description="Basic and acidic residues" evidence="1">
    <location>
        <begin position="88"/>
        <end position="101"/>
    </location>
</feature>